<dbReference type="GO" id="GO:0003677">
    <property type="term" value="F:DNA binding"/>
    <property type="evidence" value="ECO:0007669"/>
    <property type="project" value="InterPro"/>
</dbReference>
<dbReference type="Proteomes" id="UP000247612">
    <property type="component" value="Unassembled WGS sequence"/>
</dbReference>
<dbReference type="OrthoDB" id="252257at2"/>
<evidence type="ECO:0000259" key="1">
    <source>
        <dbReference type="PROSITE" id="PS50943"/>
    </source>
</evidence>
<proteinExistence type="predicted"/>
<dbReference type="InterPro" id="IPR001387">
    <property type="entry name" value="Cro/C1-type_HTH"/>
</dbReference>
<dbReference type="InterPro" id="IPR019734">
    <property type="entry name" value="TPR_rpt"/>
</dbReference>
<reference evidence="2 3" key="1">
    <citation type="submission" date="2018-05" db="EMBL/GenBank/DDBJ databases">
        <title>Genomic Encyclopedia of Type Strains, Phase IV (KMG-IV): sequencing the most valuable type-strain genomes for metagenomic binning, comparative biology and taxonomic classification.</title>
        <authorList>
            <person name="Goeker M."/>
        </authorList>
    </citation>
    <scope>NUCLEOTIDE SEQUENCE [LARGE SCALE GENOMIC DNA]</scope>
    <source>
        <strain evidence="2 3">JC118</strain>
    </source>
</reference>
<protein>
    <submittedName>
        <fullName evidence="2">Helix-turn-helix protein</fullName>
    </submittedName>
</protein>
<dbReference type="AlphaFoldDB" id="A0A318KTJ4"/>
<dbReference type="SUPFAM" id="SSF48452">
    <property type="entry name" value="TPR-like"/>
    <property type="match status" value="1"/>
</dbReference>
<name>A0A318KTJ4_9FIRM</name>
<feature type="domain" description="HTH cro/C1-type" evidence="1">
    <location>
        <begin position="12"/>
        <end position="66"/>
    </location>
</feature>
<accession>A0A318KTJ4</accession>
<evidence type="ECO:0000313" key="3">
    <source>
        <dbReference type="Proteomes" id="UP000247612"/>
    </source>
</evidence>
<dbReference type="InterPro" id="IPR011990">
    <property type="entry name" value="TPR-like_helical_dom_sf"/>
</dbReference>
<dbReference type="InterPro" id="IPR010982">
    <property type="entry name" value="Lambda_DNA-bd_dom_sf"/>
</dbReference>
<gene>
    <name evidence="2" type="ORF">DES51_10267</name>
</gene>
<dbReference type="EMBL" id="QJKH01000002">
    <property type="protein sequence ID" value="PXX80949.1"/>
    <property type="molecule type" value="Genomic_DNA"/>
</dbReference>
<dbReference type="Gene3D" id="1.10.260.40">
    <property type="entry name" value="lambda repressor-like DNA-binding domains"/>
    <property type="match status" value="1"/>
</dbReference>
<dbReference type="STRING" id="1034346.GCA_000313565_02495"/>
<dbReference type="PROSITE" id="PS50943">
    <property type="entry name" value="HTH_CROC1"/>
    <property type="match status" value="1"/>
</dbReference>
<dbReference type="SUPFAM" id="SSF47413">
    <property type="entry name" value="lambda repressor-like DNA-binding domains"/>
    <property type="match status" value="1"/>
</dbReference>
<dbReference type="Gene3D" id="1.25.40.10">
    <property type="entry name" value="Tetratricopeptide repeat domain"/>
    <property type="match status" value="1"/>
</dbReference>
<dbReference type="Pfam" id="PF01381">
    <property type="entry name" value="HTH_3"/>
    <property type="match status" value="1"/>
</dbReference>
<dbReference type="CDD" id="cd00093">
    <property type="entry name" value="HTH_XRE"/>
    <property type="match status" value="1"/>
</dbReference>
<dbReference type="SMART" id="SM00530">
    <property type="entry name" value="HTH_XRE"/>
    <property type="match status" value="1"/>
</dbReference>
<comment type="caution">
    <text evidence="2">The sequence shown here is derived from an EMBL/GenBank/DDBJ whole genome shotgun (WGS) entry which is preliminary data.</text>
</comment>
<dbReference type="Pfam" id="PF13181">
    <property type="entry name" value="TPR_8"/>
    <property type="match status" value="1"/>
</dbReference>
<organism evidence="2 3">
    <name type="scientific">Dielma fastidiosa</name>
    <dbReference type="NCBI Taxonomy" id="1034346"/>
    <lineage>
        <taxon>Bacteria</taxon>
        <taxon>Bacillati</taxon>
        <taxon>Bacillota</taxon>
        <taxon>Erysipelotrichia</taxon>
        <taxon>Erysipelotrichales</taxon>
        <taxon>Erysipelotrichaceae</taxon>
        <taxon>Dielma</taxon>
    </lineage>
</organism>
<sequence length="411" mass="48927">MGGGMNELGNKIKLWRNYRHLTLEQLNALTGIHYARLSKFERGVEIPNQQMLERIEIALDVKFDDLKIVDEEIEALIFDFIDTLFYMRMNFDYFIDIINEKREVYMINQNYYKINLIEYIISVLKSEIEVSNKLEKTLNSTVEPNTLYQQLYLEYKAVKMHSLRHFNEAFVYAEKALSISNYNKNTAMINFHYSLLHHDCGQYEDARKYLMQAKQMFLDGCSYKRAINCDIQMANIYTRIGCYKKAIELQIACLEVFHYMEVNDSMRALTLRNTAWVHILMTEYEKSLKILDEAEILEPKNGNLILYKIWCYYSLGRYDDARKIIDDNQYLHDVSIYKDRFKLFEYLVINGNQKPSKKLINKAKEVYENLAEKEVYENMYFYLDILIDLLDRAGDKDELIHYLKIKGHLGK</sequence>
<keyword evidence="3" id="KW-1185">Reference proteome</keyword>
<evidence type="ECO:0000313" key="2">
    <source>
        <dbReference type="EMBL" id="PXX80949.1"/>
    </source>
</evidence>